<dbReference type="InterPro" id="IPR011084">
    <property type="entry name" value="DRMBL"/>
</dbReference>
<feature type="region of interest" description="Disordered" evidence="12">
    <location>
        <begin position="991"/>
        <end position="1020"/>
    </location>
</feature>
<keyword evidence="15" id="KW-1185">Reference proteome</keyword>
<keyword evidence="3" id="KW-0235">DNA replication</keyword>
<evidence type="ECO:0000256" key="11">
    <source>
        <dbReference type="RuleBase" id="RU004196"/>
    </source>
</evidence>
<dbReference type="InterPro" id="IPR036866">
    <property type="entry name" value="RibonucZ/Hydroxyglut_hydro"/>
</dbReference>
<feature type="domain" description="ATP-dependent DNA ligase family profile" evidence="13">
    <location>
        <begin position="934"/>
        <end position="1176"/>
    </location>
</feature>
<dbReference type="Pfam" id="PF01068">
    <property type="entry name" value="DNA_ligase_A_M"/>
    <property type="match status" value="2"/>
</dbReference>
<keyword evidence="2 10" id="KW-0436">Ligase</keyword>
<dbReference type="CDD" id="cd07900">
    <property type="entry name" value="Adenylation_DNA_ligase_I_Euk"/>
    <property type="match status" value="1"/>
</dbReference>
<evidence type="ECO:0000313" key="15">
    <source>
        <dbReference type="Proteomes" id="UP001491310"/>
    </source>
</evidence>
<dbReference type="EMBL" id="JALJOT010000013">
    <property type="protein sequence ID" value="KAK9904134.1"/>
    <property type="molecule type" value="Genomic_DNA"/>
</dbReference>
<dbReference type="Gene3D" id="3.60.15.10">
    <property type="entry name" value="Ribonuclease Z/Hydroxyacylglutathione hydrolase-like"/>
    <property type="match status" value="1"/>
</dbReference>
<dbReference type="InterPro" id="IPR001279">
    <property type="entry name" value="Metallo-B-lactamas"/>
</dbReference>
<keyword evidence="6 10" id="KW-0067">ATP-binding</keyword>
<name>A0ABR2YG72_9CHLO</name>
<keyword evidence="5 10" id="KW-0227">DNA damage</keyword>
<dbReference type="InterPro" id="IPR016059">
    <property type="entry name" value="DNA_ligase_ATP-dep_CS"/>
</dbReference>
<feature type="compositionally biased region" description="Basic and acidic residues" evidence="12">
    <location>
        <begin position="487"/>
        <end position="507"/>
    </location>
</feature>
<dbReference type="PROSITE" id="PS50160">
    <property type="entry name" value="DNA_LIGASE_A3"/>
    <property type="match status" value="1"/>
</dbReference>
<feature type="region of interest" description="Disordered" evidence="12">
    <location>
        <begin position="1305"/>
        <end position="1344"/>
    </location>
</feature>
<dbReference type="InterPro" id="IPR050191">
    <property type="entry name" value="ATP-dep_DNA_ligase"/>
</dbReference>
<evidence type="ECO:0000256" key="3">
    <source>
        <dbReference type="ARBA" id="ARBA00022705"/>
    </source>
</evidence>
<dbReference type="InterPro" id="IPR000977">
    <property type="entry name" value="DNA_ligase_ATP-dep"/>
</dbReference>
<evidence type="ECO:0000256" key="2">
    <source>
        <dbReference type="ARBA" id="ARBA00022598"/>
    </source>
</evidence>
<dbReference type="SMART" id="SM00849">
    <property type="entry name" value="Lactamase_B"/>
    <property type="match status" value="1"/>
</dbReference>
<dbReference type="EC" id="6.5.1.1" evidence="10"/>
<gene>
    <name evidence="14" type="ORF">WJX75_005225</name>
</gene>
<dbReference type="InterPro" id="IPR012308">
    <property type="entry name" value="DNA_ligase_ATP-dep_N"/>
</dbReference>
<dbReference type="Gene3D" id="2.40.50.140">
    <property type="entry name" value="Nucleic acid-binding proteins"/>
    <property type="match status" value="1"/>
</dbReference>
<dbReference type="SUPFAM" id="SSF50249">
    <property type="entry name" value="Nucleic acid-binding proteins"/>
    <property type="match status" value="1"/>
</dbReference>
<dbReference type="Pfam" id="PF07522">
    <property type="entry name" value="DRMBL"/>
    <property type="match status" value="1"/>
</dbReference>
<feature type="region of interest" description="Disordered" evidence="12">
    <location>
        <begin position="477"/>
        <end position="523"/>
    </location>
</feature>
<accession>A0ABR2YG72</accession>
<dbReference type="CDD" id="cd16273">
    <property type="entry name" value="SNM1A-1C-like_MBL-fold"/>
    <property type="match status" value="1"/>
</dbReference>
<dbReference type="Gene3D" id="3.40.50.12650">
    <property type="match status" value="1"/>
</dbReference>
<evidence type="ECO:0000259" key="13">
    <source>
        <dbReference type="PROSITE" id="PS50160"/>
    </source>
</evidence>
<feature type="region of interest" description="Disordered" evidence="12">
    <location>
        <begin position="1038"/>
        <end position="1057"/>
    </location>
</feature>
<dbReference type="Proteomes" id="UP001491310">
    <property type="component" value="Unassembled WGS sequence"/>
</dbReference>
<dbReference type="InterPro" id="IPR036599">
    <property type="entry name" value="DNA_ligase_N_sf"/>
</dbReference>
<protein>
    <recommendedName>
        <fullName evidence="10">DNA ligase</fullName>
        <ecNumber evidence="10">6.5.1.1</ecNumber>
    </recommendedName>
</protein>
<dbReference type="NCBIfam" id="TIGR00574">
    <property type="entry name" value="dnl1"/>
    <property type="match status" value="1"/>
</dbReference>
<evidence type="ECO:0000256" key="5">
    <source>
        <dbReference type="ARBA" id="ARBA00022763"/>
    </source>
</evidence>
<comment type="similarity">
    <text evidence="1 11">Belongs to the ATP-dependent DNA ligase family.</text>
</comment>
<organism evidence="14 15">
    <name type="scientific">Coccomyxa subellipsoidea</name>
    <dbReference type="NCBI Taxonomy" id="248742"/>
    <lineage>
        <taxon>Eukaryota</taxon>
        <taxon>Viridiplantae</taxon>
        <taxon>Chlorophyta</taxon>
        <taxon>core chlorophytes</taxon>
        <taxon>Trebouxiophyceae</taxon>
        <taxon>Trebouxiophyceae incertae sedis</taxon>
        <taxon>Coccomyxaceae</taxon>
        <taxon>Coccomyxa</taxon>
    </lineage>
</organism>
<keyword evidence="7 10" id="KW-0234">DNA repair</keyword>
<evidence type="ECO:0000256" key="6">
    <source>
        <dbReference type="ARBA" id="ARBA00022840"/>
    </source>
</evidence>
<evidence type="ECO:0000313" key="14">
    <source>
        <dbReference type="EMBL" id="KAK9904134.1"/>
    </source>
</evidence>
<evidence type="ECO:0000256" key="10">
    <source>
        <dbReference type="RuleBase" id="RU000617"/>
    </source>
</evidence>
<dbReference type="PROSITE" id="PS00333">
    <property type="entry name" value="DNA_LIGASE_A2"/>
    <property type="match status" value="1"/>
</dbReference>
<dbReference type="InterPro" id="IPR012340">
    <property type="entry name" value="NA-bd_OB-fold"/>
</dbReference>
<evidence type="ECO:0000256" key="12">
    <source>
        <dbReference type="SAM" id="MobiDB-lite"/>
    </source>
</evidence>
<evidence type="ECO:0000256" key="9">
    <source>
        <dbReference type="ARBA" id="ARBA00034003"/>
    </source>
</evidence>
<dbReference type="Pfam" id="PF04679">
    <property type="entry name" value="DNA_ligase_A_C"/>
    <property type="match status" value="1"/>
</dbReference>
<evidence type="ECO:0000256" key="8">
    <source>
        <dbReference type="ARBA" id="ARBA00023242"/>
    </source>
</evidence>
<dbReference type="SUPFAM" id="SSF56091">
    <property type="entry name" value="DNA ligase/mRNA capping enzyme, catalytic domain"/>
    <property type="match status" value="2"/>
</dbReference>
<dbReference type="InterPro" id="IPR012310">
    <property type="entry name" value="DNA_ligase_ATP-dep_cent"/>
</dbReference>
<keyword evidence="8" id="KW-0539">Nucleus</keyword>
<keyword evidence="10" id="KW-0233">DNA recombination</keyword>
<evidence type="ECO:0000256" key="7">
    <source>
        <dbReference type="ARBA" id="ARBA00023204"/>
    </source>
</evidence>
<feature type="compositionally biased region" description="Low complexity" evidence="12">
    <location>
        <begin position="998"/>
        <end position="1008"/>
    </location>
</feature>
<feature type="region of interest" description="Disordered" evidence="12">
    <location>
        <begin position="554"/>
        <end position="578"/>
    </location>
</feature>
<dbReference type="InterPro" id="IPR012309">
    <property type="entry name" value="DNA_ligase_ATP-dep_C"/>
</dbReference>
<dbReference type="PROSITE" id="PS00697">
    <property type="entry name" value="DNA_LIGASE_A1"/>
    <property type="match status" value="1"/>
</dbReference>
<dbReference type="CDD" id="cd07969">
    <property type="entry name" value="OBF_DNA_ligase_I"/>
    <property type="match status" value="1"/>
</dbReference>
<evidence type="ECO:0000256" key="1">
    <source>
        <dbReference type="ARBA" id="ARBA00007572"/>
    </source>
</evidence>
<dbReference type="Pfam" id="PF12706">
    <property type="entry name" value="Lactamase_B_2"/>
    <property type="match status" value="1"/>
</dbReference>
<proteinExistence type="inferred from homology"/>
<dbReference type="SUPFAM" id="SSF56281">
    <property type="entry name" value="Metallo-hydrolase/oxidoreductase"/>
    <property type="match status" value="1"/>
</dbReference>
<dbReference type="Gene3D" id="3.30.1490.70">
    <property type="match status" value="1"/>
</dbReference>
<evidence type="ECO:0000256" key="4">
    <source>
        <dbReference type="ARBA" id="ARBA00022741"/>
    </source>
</evidence>
<dbReference type="Pfam" id="PF04675">
    <property type="entry name" value="DNA_ligase_A_N"/>
    <property type="match status" value="1"/>
</dbReference>
<dbReference type="Gene3D" id="1.10.3260.10">
    <property type="entry name" value="DNA ligase, ATP-dependent, N-terminal domain"/>
    <property type="match status" value="1"/>
</dbReference>
<dbReference type="Gene3D" id="3.30.470.30">
    <property type="entry name" value="DNA ligase/mRNA capping enzyme"/>
    <property type="match status" value="1"/>
</dbReference>
<dbReference type="SUPFAM" id="SSF117018">
    <property type="entry name" value="ATP-dependent DNA ligase DNA-binding domain"/>
    <property type="match status" value="1"/>
</dbReference>
<comment type="catalytic activity">
    <reaction evidence="9 10">
        <text>ATP + (deoxyribonucleotide)n-3'-hydroxyl + 5'-phospho-(deoxyribonucleotide)m = (deoxyribonucleotide)n+m + AMP + diphosphate.</text>
        <dbReference type="EC" id="6.5.1.1"/>
    </reaction>
</comment>
<comment type="caution">
    <text evidence="14">The sequence shown here is derived from an EMBL/GenBank/DDBJ whole genome shotgun (WGS) entry which is preliminary data.</text>
</comment>
<reference evidence="14 15" key="1">
    <citation type="journal article" date="2024" name="Nat. Commun.">
        <title>Phylogenomics reveals the evolutionary origins of lichenization in chlorophyte algae.</title>
        <authorList>
            <person name="Puginier C."/>
            <person name="Libourel C."/>
            <person name="Otte J."/>
            <person name="Skaloud P."/>
            <person name="Haon M."/>
            <person name="Grisel S."/>
            <person name="Petersen M."/>
            <person name="Berrin J.G."/>
            <person name="Delaux P.M."/>
            <person name="Dal Grande F."/>
            <person name="Keller J."/>
        </authorList>
    </citation>
    <scope>NUCLEOTIDE SEQUENCE [LARGE SCALE GENOMIC DNA]</scope>
    <source>
        <strain evidence="14 15">SAG 216-7</strain>
    </source>
</reference>
<sequence length="1344" mass="147358">MEAIPSCYVIPGTGFVVDFFKYANPSVTAYFLSHAHADHYGGITENWQHGRIYCSEQTSRLIQHFENVKARPDTVVALPMETPQIIHGVEVTLVDANHCPGAVQFLFELPDGRKYIHCGDMRFSPHLTENLHLQRFVGPTAVFLDTTYCKPQYTFPPQDEVVEHVASTMQKMMEEDINHRRLYLIQTYCIGKERLFVEVAKRCKCKLFVSKRKHGIISQLDLPGVDHEEVFTMDPKSTWVHLLPWATLGEAFPFFKPNYRRMEEYGKDMGADEVVGWVPTGWTFEHKKNAYPVKKRGHLSIHLVPYSEHSSYSELVEYVKFLKPHEVIPTVGVEGKEGEKQRRAMLKRFSRLVDQTSAKAKFLQAYQPRQGSGVLSIDDGSRGTAEADVGIEAASEEAELVELVDSYGKGSAQNSERVESGAQAGTSSVPIVDDFEETLEQFMGILGEGSSLLQARRLLLLAGGDLQHALNLYCDRPPPAGGVSESAVKEDTRRDGGASTSHEEHSKPQKRSASATVKTTKRKAKLTRQLGAFATASAPPIGVANALIEKRRAGQRKAAGDPQDGAAEAVKRESEEAVTWQEGTPAPYLVIARAFAAMESTTKRLAKDNIMVEMFRGILRCSPDDVVPAAYLTMGKIAPEHEGTELNVGGSIISTAIREATGVSRQKLHALYNELGDPGDVAEACRHTQTMLIQPAALKVRGVFKSLHSMAQQKGAGATARRRQTILHLLRSCRDCETRYLVRTLVQNLRVGANWRSVIGSLARAVLLESESSRPAKARLDAAAASVVEAFHVCPSLDILVAAMLEPSGVENLDTRISLTPGVPLKPMLASITEGVADAIQQLQGQQFLAEYKYDGIRAQIHLHKNGDVRIFSRNCEERTSSFPDVADAVRSAAAGGCQEVVLDAELVAVDREKANELKSFQELSTRARGAITSLEVKVPVCVFAFDCLYVDGESLLKRPLQERREHLAAALPGLRPGFVCLAQSHVLQSPAAPAPTPESAQPATQPPGDLSEQPVVRGGSPDALPCAVVPLATPDRLAARPTPDRADDGGAMEVDVPSRDDVMDDVTELGAAAGVLDAAAGAERAQSAAEAGTEALIREHLQDALAAGTEGLMLKALTGRSATYQPSKRSNSWLKIKRDYCEELRDSLDLVPIGAWHGNGRKVGWYSPFLLAAWDPDTEEFQSVCRCMSGFSDAFYAQAKERLDQHRIEGPRPYYNTNERPSVWFEPTEVWELRGADLTLSAVHKSAFGLIHPTRGVSLRFPRFVRMREDKRPEEASGPDVIRQLFNAQTRKLVTAREVVAKRDGKVKTAPVPAENGSDEEDGDAADGAVKGMQDLGQLVEEQ</sequence>
<keyword evidence="4 10" id="KW-0547">Nucleotide-binding</keyword>
<dbReference type="PANTHER" id="PTHR45674">
    <property type="entry name" value="DNA LIGASE 1/3 FAMILY MEMBER"/>
    <property type="match status" value="1"/>
</dbReference>
<dbReference type="PANTHER" id="PTHR45674:SF9">
    <property type="entry name" value="DNA LIGASE 3"/>
    <property type="match status" value="1"/>
</dbReference>